<evidence type="ECO:0000313" key="6">
    <source>
        <dbReference type="EMBL" id="GAN04206.1"/>
    </source>
</evidence>
<evidence type="ECO:0000259" key="4">
    <source>
        <dbReference type="Pfam" id="PF12246"/>
    </source>
</evidence>
<dbReference type="PANTHER" id="PTHR11081">
    <property type="entry name" value="FLAP ENDONUCLEASE FAMILY MEMBER"/>
    <property type="match status" value="1"/>
</dbReference>
<dbReference type="Pfam" id="PF00752">
    <property type="entry name" value="XPG_N"/>
    <property type="match status" value="1"/>
</dbReference>
<evidence type="ECO:0000313" key="7">
    <source>
        <dbReference type="Proteomes" id="UP000053815"/>
    </source>
</evidence>
<keyword evidence="7" id="KW-1185">Reference proteome</keyword>
<sequence>MPIRHFDIFTAERRLIQTSAVTQLKDTRLGIDGNYWLRKIVLKENTVAAMGGLPLRLTASIEKELEGFKASGIQPIFVFSGLSILRKDKPFSTEDSRPSHRAAGWDFYDRGKLDLALSNWASSSGIHSAELLNTVLSILNKHNIEFIRAPYSSWAQLAYMYTHPKQLVNAVCGGSELLMWDIDKMITSIEFEKGNYHWVSKRTVLQDLHVSDEQFLDICILAGFEYCPTFPPLSTSHVSFTFNGKYSCRLGCQYRPSKQIIVGVHDLIKQHKTGFNAVQAFSDNPTVSKTNYIDTFCRTRCAVKYHLVIHDDGEVKPLNIDNAPNDIHEFIGYRLPDELYYYLMRGLIGPQSINSLVSGVLIESAPLDNGESIEYQNFLTQLLNMRTQTLSLLTQPLHPFYKTRKIASYFWFEPTVEQIMHHQPTEGNATTRVDATALNTIYEKTSSWNVTNEFVEAELKRQQTSAIDIQFCIHAVENEAKAHKTITQPHPEQPLVDKNEIVANVLWKTLEIRDFLTSSKHIYTPWGQALSLALESNSSLSTQEALLTALELVRFQVLTNKEYSKTYAHPLGDESQKKHIILLSRALSLLPMDLKNTPWSGPLNRDLLVFNSFVKALNRSYRNLLEMLTLSFFLNGLVQKDRDDYYQIADSLPYLADVNVALGLVCKHYLERTVEGQSAAEALASTEKAFPTCHSVKSDLEKGFAFWKQLYAAIESLDKAKSVEKSTFEMFQGANDWLQKVKF</sequence>
<dbReference type="PRINTS" id="PR00853">
    <property type="entry name" value="XPGRADSUPER"/>
</dbReference>
<dbReference type="InterPro" id="IPR029060">
    <property type="entry name" value="PIN-like_dom_sf"/>
</dbReference>
<dbReference type="OrthoDB" id="17262at2759"/>
<dbReference type="GO" id="GO:0006417">
    <property type="term" value="P:regulation of translation"/>
    <property type="evidence" value="ECO:0007669"/>
    <property type="project" value="UniProtKB-KW"/>
</dbReference>
<dbReference type="AlphaFoldDB" id="A0A0C9M4K3"/>
<gene>
    <name evidence="6" type="ORF">MAM1_0057d03666</name>
</gene>
<dbReference type="InterPro" id="IPR037314">
    <property type="entry name" value="MKT1_H3TH"/>
</dbReference>
<dbReference type="Pfam" id="PF12246">
    <property type="entry name" value="MKT1_C"/>
    <property type="match status" value="1"/>
</dbReference>
<dbReference type="Pfam" id="PF12247">
    <property type="entry name" value="MKT1_N"/>
    <property type="match status" value="1"/>
</dbReference>
<organism evidence="6">
    <name type="scientific">Mucor ambiguus</name>
    <dbReference type="NCBI Taxonomy" id="91626"/>
    <lineage>
        <taxon>Eukaryota</taxon>
        <taxon>Fungi</taxon>
        <taxon>Fungi incertae sedis</taxon>
        <taxon>Mucoromycota</taxon>
        <taxon>Mucoromycotina</taxon>
        <taxon>Mucoromycetes</taxon>
        <taxon>Mucorales</taxon>
        <taxon>Mucorineae</taxon>
        <taxon>Mucoraceae</taxon>
        <taxon>Mucor</taxon>
    </lineage>
</organism>
<evidence type="ECO:0000256" key="2">
    <source>
        <dbReference type="ARBA" id="ARBA00024023"/>
    </source>
</evidence>
<feature type="domain" description="XPG N-terminal" evidence="3">
    <location>
        <begin position="2"/>
        <end position="88"/>
    </location>
</feature>
<dbReference type="Proteomes" id="UP000053815">
    <property type="component" value="Unassembled WGS sequence"/>
</dbReference>
<dbReference type="CDD" id="cd09902">
    <property type="entry name" value="H3TH_MKT1"/>
    <property type="match status" value="1"/>
</dbReference>
<comment type="similarity">
    <text evidence="2">Belongs to the XPG/RAD2 endonuclease family.</text>
</comment>
<dbReference type="InterPro" id="IPR006085">
    <property type="entry name" value="XPG_DNA_repair_N"/>
</dbReference>
<evidence type="ECO:0000259" key="5">
    <source>
        <dbReference type="Pfam" id="PF12247"/>
    </source>
</evidence>
<keyword evidence="1" id="KW-0810">Translation regulation</keyword>
<feature type="domain" description="Post-transcriptional regulator MKT1 C-terminal" evidence="4">
    <location>
        <begin position="509"/>
        <end position="739"/>
    </location>
</feature>
<evidence type="ECO:0000259" key="3">
    <source>
        <dbReference type="Pfam" id="PF00752"/>
    </source>
</evidence>
<dbReference type="CDD" id="cd09858">
    <property type="entry name" value="PIN_MKT1"/>
    <property type="match status" value="1"/>
</dbReference>
<dbReference type="SUPFAM" id="SSF88723">
    <property type="entry name" value="PIN domain-like"/>
    <property type="match status" value="1"/>
</dbReference>
<dbReference type="STRING" id="91626.A0A0C9M4K3"/>
<dbReference type="GO" id="GO:0004518">
    <property type="term" value="F:nuclease activity"/>
    <property type="evidence" value="ECO:0007669"/>
    <property type="project" value="InterPro"/>
</dbReference>
<dbReference type="InterPro" id="IPR006084">
    <property type="entry name" value="XPG/Rad2"/>
</dbReference>
<dbReference type="PANTHER" id="PTHR11081:SF32">
    <property type="entry name" value="POST-TRANSCRIPTIONAL REGULATOR MKT1"/>
    <property type="match status" value="1"/>
</dbReference>
<dbReference type="EMBL" id="DF836346">
    <property type="protein sequence ID" value="GAN04206.1"/>
    <property type="molecule type" value="Genomic_DNA"/>
</dbReference>
<protein>
    <submittedName>
        <fullName evidence="6">Xpg i-region protein</fullName>
    </submittedName>
</protein>
<accession>A0A0C9M4K3</accession>
<dbReference type="InterPro" id="IPR022040">
    <property type="entry name" value="MKT1_N"/>
</dbReference>
<dbReference type="GO" id="GO:0003730">
    <property type="term" value="F:mRNA 3'-UTR binding"/>
    <property type="evidence" value="ECO:0007669"/>
    <property type="project" value="TreeGrafter"/>
</dbReference>
<evidence type="ECO:0000256" key="1">
    <source>
        <dbReference type="ARBA" id="ARBA00022845"/>
    </source>
</evidence>
<dbReference type="Gene3D" id="3.40.50.1010">
    <property type="entry name" value="5'-nuclease"/>
    <property type="match status" value="1"/>
</dbReference>
<dbReference type="InterPro" id="IPR022039">
    <property type="entry name" value="MKT1_C"/>
</dbReference>
<name>A0A0C9M4K3_9FUNG</name>
<reference evidence="6" key="1">
    <citation type="submission" date="2014-09" db="EMBL/GenBank/DDBJ databases">
        <title>Draft genome sequence of an oleaginous Mucoromycotina fungus Mucor ambiguus NBRC6742.</title>
        <authorList>
            <person name="Takeda I."/>
            <person name="Yamane N."/>
            <person name="Morita T."/>
            <person name="Tamano K."/>
            <person name="Machida M."/>
            <person name="Baker S."/>
            <person name="Koike H."/>
        </authorList>
    </citation>
    <scope>NUCLEOTIDE SEQUENCE</scope>
    <source>
        <strain evidence="6">NBRC 6742</strain>
    </source>
</reference>
<feature type="domain" description="Post-transcriptional regulator MKT1 N-terminal" evidence="5">
    <location>
        <begin position="324"/>
        <end position="412"/>
    </location>
</feature>
<proteinExistence type="inferred from homology"/>